<dbReference type="OrthoDB" id="4232107at2"/>
<evidence type="ECO:0000313" key="1">
    <source>
        <dbReference type="EMBL" id="SDN70263.1"/>
    </source>
</evidence>
<dbReference type="GeneID" id="40834153"/>
<accession>A0A1H0DJI2</accession>
<gene>
    <name evidence="1" type="ORF">SAMN05444921_13430</name>
</gene>
<evidence type="ECO:0000313" key="2">
    <source>
        <dbReference type="Proteomes" id="UP000199063"/>
    </source>
</evidence>
<proteinExistence type="predicted"/>
<keyword evidence="2" id="KW-1185">Reference proteome</keyword>
<reference evidence="2" key="1">
    <citation type="submission" date="2016-10" db="EMBL/GenBank/DDBJ databases">
        <authorList>
            <person name="Varghese N."/>
            <person name="Submissions S."/>
        </authorList>
    </citation>
    <scope>NUCLEOTIDE SEQUENCE [LARGE SCALE GENOMIC DNA]</scope>
    <source>
        <strain evidence="2">CGMCC 4.7042</strain>
    </source>
</reference>
<dbReference type="EMBL" id="FNHI01000034">
    <property type="protein sequence ID" value="SDN70263.1"/>
    <property type="molecule type" value="Genomic_DNA"/>
</dbReference>
<organism evidence="1 2">
    <name type="scientific">Streptomyces wuyuanensis</name>
    <dbReference type="NCBI Taxonomy" id="1196353"/>
    <lineage>
        <taxon>Bacteria</taxon>
        <taxon>Bacillati</taxon>
        <taxon>Actinomycetota</taxon>
        <taxon>Actinomycetes</taxon>
        <taxon>Kitasatosporales</taxon>
        <taxon>Streptomycetaceae</taxon>
        <taxon>Streptomyces</taxon>
    </lineage>
</organism>
<sequence length="95" mass="10192">MASGGHMGAQALAASVSDPAYRAVWRAEPELNGGKSWSYAGVASRLPEIDDEETVIEFRQACVFGPFVKACESFWEPPVPTAFNRHATVHTAGPT</sequence>
<protein>
    <submittedName>
        <fullName evidence="1">Uncharacterized protein</fullName>
    </submittedName>
</protein>
<dbReference type="AlphaFoldDB" id="A0A1H0DJI2"/>
<dbReference type="RefSeq" id="WP_143041585.1">
    <property type="nucleotide sequence ID" value="NZ_FNHI01000034.1"/>
</dbReference>
<dbReference type="STRING" id="1196353.SAMN05444921_13430"/>
<dbReference type="Proteomes" id="UP000199063">
    <property type="component" value="Unassembled WGS sequence"/>
</dbReference>
<name>A0A1H0DJI2_9ACTN</name>